<sequence length="83" mass="9259">MSMGSGLDLSEVYVMRKLHKEKMKGREDEAEEAEAHCSCWSRKKVSHHSSTGCFSMLPFKKVRPSAKNPSTHSSQQSSGTKKS</sequence>
<evidence type="ECO:0000256" key="1">
    <source>
        <dbReference type="SAM" id="MobiDB-lite"/>
    </source>
</evidence>
<proteinExistence type="predicted"/>
<dbReference type="Gramene" id="CDP01182">
    <property type="protein sequence ID" value="CDP01182"/>
    <property type="gene ID" value="GSCOC_T00034734001"/>
</dbReference>
<dbReference type="PhylomeDB" id="A0A068TYU9"/>
<protein>
    <submittedName>
        <fullName evidence="2">Uncharacterized protein</fullName>
    </submittedName>
</protein>
<reference evidence="3" key="1">
    <citation type="journal article" date="2014" name="Science">
        <title>The coffee genome provides insight into the convergent evolution of caffeine biosynthesis.</title>
        <authorList>
            <person name="Denoeud F."/>
            <person name="Carretero-Paulet L."/>
            <person name="Dereeper A."/>
            <person name="Droc G."/>
            <person name="Guyot R."/>
            <person name="Pietrella M."/>
            <person name="Zheng C."/>
            <person name="Alberti A."/>
            <person name="Anthony F."/>
            <person name="Aprea G."/>
            <person name="Aury J.M."/>
            <person name="Bento P."/>
            <person name="Bernard M."/>
            <person name="Bocs S."/>
            <person name="Campa C."/>
            <person name="Cenci A."/>
            <person name="Combes M.C."/>
            <person name="Crouzillat D."/>
            <person name="Da Silva C."/>
            <person name="Daddiego L."/>
            <person name="De Bellis F."/>
            <person name="Dussert S."/>
            <person name="Garsmeur O."/>
            <person name="Gayraud T."/>
            <person name="Guignon V."/>
            <person name="Jahn K."/>
            <person name="Jamilloux V."/>
            <person name="Joet T."/>
            <person name="Labadie K."/>
            <person name="Lan T."/>
            <person name="Leclercq J."/>
            <person name="Lepelley M."/>
            <person name="Leroy T."/>
            <person name="Li L.T."/>
            <person name="Librado P."/>
            <person name="Lopez L."/>
            <person name="Munoz A."/>
            <person name="Noel B."/>
            <person name="Pallavicini A."/>
            <person name="Perrotta G."/>
            <person name="Poncet V."/>
            <person name="Pot D."/>
            <person name="Priyono X."/>
            <person name="Rigoreau M."/>
            <person name="Rouard M."/>
            <person name="Rozas J."/>
            <person name="Tranchant-Dubreuil C."/>
            <person name="VanBuren R."/>
            <person name="Zhang Q."/>
            <person name="Andrade A.C."/>
            <person name="Argout X."/>
            <person name="Bertrand B."/>
            <person name="de Kochko A."/>
            <person name="Graziosi G."/>
            <person name="Henry R.J."/>
            <person name="Jayarama X."/>
            <person name="Ming R."/>
            <person name="Nagai C."/>
            <person name="Rounsley S."/>
            <person name="Sankoff D."/>
            <person name="Giuliano G."/>
            <person name="Albert V.A."/>
            <person name="Wincker P."/>
            <person name="Lashermes P."/>
        </authorList>
    </citation>
    <scope>NUCLEOTIDE SEQUENCE [LARGE SCALE GENOMIC DNA]</scope>
    <source>
        <strain evidence="3">cv. DH200-94</strain>
    </source>
</reference>
<dbReference type="EMBL" id="HG739090">
    <property type="protein sequence ID" value="CDP01182.1"/>
    <property type="molecule type" value="Genomic_DNA"/>
</dbReference>
<dbReference type="PANTHER" id="PTHR34950">
    <property type="entry name" value="OS04G0457400 PROTEIN"/>
    <property type="match status" value="1"/>
</dbReference>
<feature type="compositionally biased region" description="Polar residues" evidence="1">
    <location>
        <begin position="67"/>
        <end position="83"/>
    </location>
</feature>
<organism evidence="2 3">
    <name type="scientific">Coffea canephora</name>
    <name type="common">Robusta coffee</name>
    <dbReference type="NCBI Taxonomy" id="49390"/>
    <lineage>
        <taxon>Eukaryota</taxon>
        <taxon>Viridiplantae</taxon>
        <taxon>Streptophyta</taxon>
        <taxon>Embryophyta</taxon>
        <taxon>Tracheophyta</taxon>
        <taxon>Spermatophyta</taxon>
        <taxon>Magnoliopsida</taxon>
        <taxon>eudicotyledons</taxon>
        <taxon>Gunneridae</taxon>
        <taxon>Pentapetalae</taxon>
        <taxon>asterids</taxon>
        <taxon>lamiids</taxon>
        <taxon>Gentianales</taxon>
        <taxon>Rubiaceae</taxon>
        <taxon>Ixoroideae</taxon>
        <taxon>Gardenieae complex</taxon>
        <taxon>Bertiereae - Coffeeae clade</taxon>
        <taxon>Coffeeae</taxon>
        <taxon>Coffea</taxon>
    </lineage>
</organism>
<gene>
    <name evidence="2" type="ORF">GSCOC_T00034734001</name>
</gene>
<name>A0A068TYU9_COFCA</name>
<evidence type="ECO:0000313" key="3">
    <source>
        <dbReference type="Proteomes" id="UP000295252"/>
    </source>
</evidence>
<keyword evidence="3" id="KW-1185">Reference proteome</keyword>
<dbReference type="AlphaFoldDB" id="A0A068TYU9"/>
<dbReference type="InParanoid" id="A0A068TYU9"/>
<feature type="region of interest" description="Disordered" evidence="1">
    <location>
        <begin position="62"/>
        <end position="83"/>
    </location>
</feature>
<accession>A0A068TYU9</accession>
<dbReference type="OrthoDB" id="1600153at2759"/>
<evidence type="ECO:0000313" key="2">
    <source>
        <dbReference type="EMBL" id="CDP01182.1"/>
    </source>
</evidence>
<dbReference type="PANTHER" id="PTHR34950:SF8">
    <property type="entry name" value="TPX2 C-TERMINAL DOMAIN-CONTAINING PROTEIN"/>
    <property type="match status" value="1"/>
</dbReference>
<dbReference type="Proteomes" id="UP000295252">
    <property type="component" value="Chromosome II"/>
</dbReference>